<keyword evidence="3" id="KW-1185">Reference proteome</keyword>
<feature type="region of interest" description="Disordered" evidence="1">
    <location>
        <begin position="1"/>
        <end position="30"/>
    </location>
</feature>
<dbReference type="EMBL" id="VTPC01005462">
    <property type="protein sequence ID" value="KAF2895981.1"/>
    <property type="molecule type" value="Genomic_DNA"/>
</dbReference>
<name>A0A8K0GED2_IGNLU</name>
<dbReference type="OrthoDB" id="10526774at2759"/>
<feature type="compositionally biased region" description="Polar residues" evidence="1">
    <location>
        <begin position="1"/>
        <end position="10"/>
    </location>
</feature>
<evidence type="ECO:0000313" key="3">
    <source>
        <dbReference type="Proteomes" id="UP000801492"/>
    </source>
</evidence>
<comment type="caution">
    <text evidence="2">The sequence shown here is derived from an EMBL/GenBank/DDBJ whole genome shotgun (WGS) entry which is preliminary data.</text>
</comment>
<accession>A0A8K0GED2</accession>
<gene>
    <name evidence="2" type="ORF">ILUMI_10194</name>
</gene>
<sequence>MFKYNTSPMQPLTEESESFSDAQTATSNRPIHELSGQDAAIIARIKRIREIMETLRLRLSVEKDNLARERLEAATLFMYHPVPVNRDYFFSFPGFYGVPVPYNYNFMEPAWRPAGSIQEYERLVGSYNYTSPLNMYNHNLRTKPHSLINAAEPNSYKEQLQDVEKMCQEEFNKMQESISSLRKMKLQTKDPSSDEDISNFPDYVFTNKRRHRKHDRSSHRKQQKIHHRDHSKLRQPNYILADDTTTLDEHRNHYYQHYNRAPQKRRYLNSPVAFKGESIEEYSGDTTETSSPLWHLDSPYESDYDVY</sequence>
<evidence type="ECO:0000313" key="2">
    <source>
        <dbReference type="EMBL" id="KAF2895981.1"/>
    </source>
</evidence>
<proteinExistence type="predicted"/>
<reference evidence="2" key="1">
    <citation type="submission" date="2019-08" db="EMBL/GenBank/DDBJ databases">
        <title>The genome of the North American firefly Photinus pyralis.</title>
        <authorList>
            <consortium name="Photinus pyralis genome working group"/>
            <person name="Fallon T.R."/>
            <person name="Sander Lower S.E."/>
            <person name="Weng J.-K."/>
        </authorList>
    </citation>
    <scope>NUCLEOTIDE SEQUENCE</scope>
    <source>
        <strain evidence="2">TRF0915ILg1</strain>
        <tissue evidence="2">Whole body</tissue>
    </source>
</reference>
<dbReference type="Proteomes" id="UP000801492">
    <property type="component" value="Unassembled WGS sequence"/>
</dbReference>
<feature type="compositionally biased region" description="Polar residues" evidence="1">
    <location>
        <begin position="19"/>
        <end position="29"/>
    </location>
</feature>
<evidence type="ECO:0000256" key="1">
    <source>
        <dbReference type="SAM" id="MobiDB-lite"/>
    </source>
</evidence>
<protein>
    <submittedName>
        <fullName evidence="2">Uncharacterized protein</fullName>
    </submittedName>
</protein>
<organism evidence="2 3">
    <name type="scientific">Ignelater luminosus</name>
    <name type="common">Cucubano</name>
    <name type="synonym">Pyrophorus luminosus</name>
    <dbReference type="NCBI Taxonomy" id="2038154"/>
    <lineage>
        <taxon>Eukaryota</taxon>
        <taxon>Metazoa</taxon>
        <taxon>Ecdysozoa</taxon>
        <taxon>Arthropoda</taxon>
        <taxon>Hexapoda</taxon>
        <taxon>Insecta</taxon>
        <taxon>Pterygota</taxon>
        <taxon>Neoptera</taxon>
        <taxon>Endopterygota</taxon>
        <taxon>Coleoptera</taxon>
        <taxon>Polyphaga</taxon>
        <taxon>Elateriformia</taxon>
        <taxon>Elateroidea</taxon>
        <taxon>Elateridae</taxon>
        <taxon>Agrypninae</taxon>
        <taxon>Pyrophorini</taxon>
        <taxon>Ignelater</taxon>
    </lineage>
</organism>
<feature type="compositionally biased region" description="Basic residues" evidence="1">
    <location>
        <begin position="207"/>
        <end position="233"/>
    </location>
</feature>
<dbReference type="AlphaFoldDB" id="A0A8K0GED2"/>
<feature type="region of interest" description="Disordered" evidence="1">
    <location>
        <begin position="187"/>
        <end position="233"/>
    </location>
</feature>